<accession>W4M8J6</accession>
<reference evidence="3 4" key="1">
    <citation type="journal article" date="2014" name="Nature">
        <title>An environmental bacterial taxon with a large and distinct metabolic repertoire.</title>
        <authorList>
            <person name="Wilson M.C."/>
            <person name="Mori T."/>
            <person name="Ruckert C."/>
            <person name="Uria A.R."/>
            <person name="Helf M.J."/>
            <person name="Takada K."/>
            <person name="Gernert C."/>
            <person name="Steffens U.A."/>
            <person name="Heycke N."/>
            <person name="Schmitt S."/>
            <person name="Rinke C."/>
            <person name="Helfrich E.J."/>
            <person name="Brachmann A.O."/>
            <person name="Gurgui C."/>
            <person name="Wakimoto T."/>
            <person name="Kracht M."/>
            <person name="Crusemann M."/>
            <person name="Hentschel U."/>
            <person name="Abe I."/>
            <person name="Matsunaga S."/>
            <person name="Kalinowski J."/>
            <person name="Takeyama H."/>
            <person name="Piel J."/>
        </authorList>
    </citation>
    <scope>NUCLEOTIDE SEQUENCE [LARGE SCALE GENOMIC DNA]</scope>
    <source>
        <strain evidence="4">TSY2</strain>
    </source>
</reference>
<dbReference type="Gene3D" id="3.40.1620.10">
    <property type="entry name" value="YefM-like domain"/>
    <property type="match status" value="1"/>
</dbReference>
<dbReference type="AlphaFoldDB" id="W4M8J6"/>
<comment type="function">
    <text evidence="2">Antitoxin component of a type II toxin-antitoxin (TA) system.</text>
</comment>
<keyword evidence="4" id="KW-1185">Reference proteome</keyword>
<dbReference type="InterPro" id="IPR006442">
    <property type="entry name" value="Antitoxin_Phd/YefM"/>
</dbReference>
<dbReference type="Proteomes" id="UP000019140">
    <property type="component" value="Unassembled WGS sequence"/>
</dbReference>
<dbReference type="EMBL" id="AZHX01000824">
    <property type="protein sequence ID" value="ETX05952.1"/>
    <property type="molecule type" value="Genomic_DNA"/>
</dbReference>
<name>W4M8J6_9BACT</name>
<protein>
    <recommendedName>
        <fullName evidence="2">Antitoxin</fullName>
    </recommendedName>
</protein>
<evidence type="ECO:0000256" key="1">
    <source>
        <dbReference type="ARBA" id="ARBA00009981"/>
    </source>
</evidence>
<evidence type="ECO:0000313" key="4">
    <source>
        <dbReference type="Proteomes" id="UP000019140"/>
    </source>
</evidence>
<sequence length="82" mass="9040">MTVYTFSEARQNLASVLEQAKREGAVQIKRRDGSLFTIMPVPSQGSPLNVGYVDIDLTQDEIVSAVRAGRERPYTSPVEGEL</sequence>
<comment type="caution">
    <text evidence="3">The sequence shown here is derived from an EMBL/GenBank/DDBJ whole genome shotgun (WGS) entry which is preliminary data.</text>
</comment>
<organism evidence="3 4">
    <name type="scientific">Candidatus Entotheonella gemina</name>
    <dbReference type="NCBI Taxonomy" id="1429439"/>
    <lineage>
        <taxon>Bacteria</taxon>
        <taxon>Pseudomonadati</taxon>
        <taxon>Nitrospinota/Tectimicrobiota group</taxon>
        <taxon>Candidatus Tectimicrobiota</taxon>
        <taxon>Candidatus Entotheonellia</taxon>
        <taxon>Candidatus Entotheonellales</taxon>
        <taxon>Candidatus Entotheonellaceae</taxon>
        <taxon>Candidatus Entotheonella</taxon>
    </lineage>
</organism>
<evidence type="ECO:0000256" key="2">
    <source>
        <dbReference type="RuleBase" id="RU362080"/>
    </source>
</evidence>
<dbReference type="InterPro" id="IPR036165">
    <property type="entry name" value="YefM-like_sf"/>
</dbReference>
<comment type="similarity">
    <text evidence="1 2">Belongs to the phD/YefM antitoxin family.</text>
</comment>
<dbReference type="HOGENOM" id="CLU_198838_0_0_7"/>
<proteinExistence type="inferred from homology"/>
<dbReference type="SUPFAM" id="SSF143120">
    <property type="entry name" value="YefM-like"/>
    <property type="match status" value="1"/>
</dbReference>
<dbReference type="Pfam" id="PF02604">
    <property type="entry name" value="PhdYeFM_antitox"/>
    <property type="match status" value="1"/>
</dbReference>
<evidence type="ECO:0000313" key="3">
    <source>
        <dbReference type="EMBL" id="ETX05952.1"/>
    </source>
</evidence>
<gene>
    <name evidence="3" type="ORF">ETSY2_19980</name>
</gene>